<dbReference type="FunFam" id="3.30.70.270:FF:000003">
    <property type="entry name" value="Transposon Ty3-G Gag-Pol polyprotein"/>
    <property type="match status" value="1"/>
</dbReference>
<dbReference type="InterPro" id="IPR043128">
    <property type="entry name" value="Rev_trsase/Diguanyl_cyclase"/>
</dbReference>
<evidence type="ECO:0000313" key="4">
    <source>
        <dbReference type="EMBL" id="KIH53318.1"/>
    </source>
</evidence>
<dbReference type="EC" id="2.7.7.49" evidence="1"/>
<feature type="domain" description="Integrase zinc-binding" evidence="3">
    <location>
        <begin position="213"/>
        <end position="270"/>
    </location>
</feature>
<dbReference type="InterPro" id="IPR050951">
    <property type="entry name" value="Retrovirus_Pol_polyprotein"/>
</dbReference>
<dbReference type="SUPFAM" id="SSF56672">
    <property type="entry name" value="DNA/RNA polymerases"/>
    <property type="match status" value="1"/>
</dbReference>
<dbReference type="EMBL" id="KN741523">
    <property type="protein sequence ID" value="KIH53318.1"/>
    <property type="molecule type" value="Genomic_DNA"/>
</dbReference>
<evidence type="ECO:0000259" key="3">
    <source>
        <dbReference type="Pfam" id="PF17921"/>
    </source>
</evidence>
<dbReference type="Proteomes" id="UP000054047">
    <property type="component" value="Unassembled WGS sequence"/>
</dbReference>
<dbReference type="InterPro" id="IPR043502">
    <property type="entry name" value="DNA/RNA_pol_sf"/>
</dbReference>
<dbReference type="PANTHER" id="PTHR37984">
    <property type="entry name" value="PROTEIN CBG26694"/>
    <property type="match status" value="1"/>
</dbReference>
<dbReference type="OrthoDB" id="5862884at2759"/>
<dbReference type="AlphaFoldDB" id="A0A0C2CAJ5"/>
<dbReference type="Gene3D" id="3.30.70.270">
    <property type="match status" value="2"/>
</dbReference>
<organism evidence="4 5">
    <name type="scientific">Ancylostoma duodenale</name>
    <dbReference type="NCBI Taxonomy" id="51022"/>
    <lineage>
        <taxon>Eukaryota</taxon>
        <taxon>Metazoa</taxon>
        <taxon>Ecdysozoa</taxon>
        <taxon>Nematoda</taxon>
        <taxon>Chromadorea</taxon>
        <taxon>Rhabditida</taxon>
        <taxon>Rhabditina</taxon>
        <taxon>Rhabditomorpha</taxon>
        <taxon>Strongyloidea</taxon>
        <taxon>Ancylostomatidae</taxon>
        <taxon>Ancylostomatinae</taxon>
        <taxon>Ancylostoma</taxon>
    </lineage>
</organism>
<reference evidence="4 5" key="1">
    <citation type="submission" date="2013-12" db="EMBL/GenBank/DDBJ databases">
        <title>Draft genome of the parsitic nematode Ancylostoma duodenale.</title>
        <authorList>
            <person name="Mitreva M."/>
        </authorList>
    </citation>
    <scope>NUCLEOTIDE SEQUENCE [LARGE SCALE GENOMIC DNA]</scope>
    <source>
        <strain evidence="4 5">Zhejiang</strain>
    </source>
</reference>
<dbReference type="Gene3D" id="1.10.340.70">
    <property type="match status" value="1"/>
</dbReference>
<protein>
    <recommendedName>
        <fullName evidence="1">RNA-directed DNA polymerase</fullName>
        <ecNumber evidence="1">2.7.7.49</ecNumber>
    </recommendedName>
</protein>
<dbReference type="GO" id="GO:0003964">
    <property type="term" value="F:RNA-directed DNA polymerase activity"/>
    <property type="evidence" value="ECO:0007669"/>
    <property type="project" value="UniProtKB-EC"/>
</dbReference>
<evidence type="ECO:0000256" key="1">
    <source>
        <dbReference type="ARBA" id="ARBA00012493"/>
    </source>
</evidence>
<proteinExistence type="predicted"/>
<dbReference type="Pfam" id="PF00078">
    <property type="entry name" value="RVT_1"/>
    <property type="match status" value="1"/>
</dbReference>
<dbReference type="PANTHER" id="PTHR37984:SF5">
    <property type="entry name" value="PROTEIN NYNRIN-LIKE"/>
    <property type="match status" value="1"/>
</dbReference>
<feature type="domain" description="Reverse transcriptase" evidence="2">
    <location>
        <begin position="5"/>
        <end position="80"/>
    </location>
</feature>
<dbReference type="Pfam" id="PF17921">
    <property type="entry name" value="Integrase_H2C2"/>
    <property type="match status" value="1"/>
</dbReference>
<keyword evidence="5" id="KW-1185">Reference proteome</keyword>
<gene>
    <name evidence="4" type="ORF">ANCDUO_16557</name>
</gene>
<evidence type="ECO:0000259" key="2">
    <source>
        <dbReference type="Pfam" id="PF00078"/>
    </source>
</evidence>
<sequence>MPMRLKGAPAAFQRIMDNFKKHLRARVFTYTDDLIITSDTPEEYLVDIDEVLTKIEQIEMKLKTSKCEFAREEIKFLSFILSKDGIKPNPEKTKAIDEYPTLKNRTDIKAFLELCSFFRRFVHNSAPIASPLAALTKKDTPFIWTPECETAMILLKQALTTVDECPWIVSYKGALENEEPNQEIANYTILNGVLYKLPERLYQDPQIVRPENSKIKHELIKQVHESNFDTAHLGIQKTRAAIAKLAIRNEMSTDIANFVKSCPLCQLRKNPSVYRTSEPSAKSQNELDNAYILM</sequence>
<evidence type="ECO:0000313" key="5">
    <source>
        <dbReference type="Proteomes" id="UP000054047"/>
    </source>
</evidence>
<dbReference type="InterPro" id="IPR041588">
    <property type="entry name" value="Integrase_H2C2"/>
</dbReference>
<accession>A0A0C2CAJ5</accession>
<dbReference type="InterPro" id="IPR000477">
    <property type="entry name" value="RT_dom"/>
</dbReference>
<name>A0A0C2CAJ5_9BILA</name>